<keyword evidence="9" id="KW-0862">Zinc</keyword>
<evidence type="ECO:0000259" key="14">
    <source>
        <dbReference type="PROSITE" id="PS51533"/>
    </source>
</evidence>
<dbReference type="InterPro" id="IPR000313">
    <property type="entry name" value="PWWP_dom"/>
</dbReference>
<dbReference type="GeneTree" id="ENSGT00940000166425"/>
<dbReference type="Gene3D" id="1.10.418.10">
    <property type="entry name" value="Calponin-like domain"/>
    <property type="match status" value="1"/>
</dbReference>
<keyword evidence="8" id="KW-0863">Zinc-finger</keyword>
<keyword evidence="7" id="KW-0479">Metal-binding</keyword>
<keyword evidence="11" id="KW-0539">Nucleus</keyword>
<dbReference type="InterPro" id="IPR029063">
    <property type="entry name" value="SAM-dependent_MTases_sf"/>
</dbReference>
<sequence>MESTVVRTSDSFTDENFYLKWINSLLKTNFKNVEEMGSGACHCQMMDCVFPGSVDMTKVKFDAQSEDDCKHNFSILHEAFSTNALKFLNNYTYCSSCGTDLSTINKGFFELKRHVETTKHRKRAAKKRCGPRTQVTESLPCSDEALQFIYNHCYTGSAKGQQGSRHFARCKLGSQYPKDIISACENTPYCLYIYGGVPVGKDEAVSVLLVGFFDVEASSRRIRFLDALQAGDSAGDQYAAAVVDSLKKFGLSTDNLAAVYLTGNGSATEEICSKLREFNANIVALGGLYTIADAACRAAIKELSNQAQELMVDLHEHYSACSTKNENLKDLFDSDVSNDSASLHTNTSCFRVCLLVTKILEMWTDLTLYFSSCNEDEKTKSICSQLKDPRVKAMFMFLQQALEPLHSFQRKTQEASGTNIELILAEANSLISIYTSYFLSPQAADRFLIERDVQILKNKNFHLPTSELCLGKKTVEDFLKTSEAAEALPLLQEDVLSFYIALTGCIAEELPLNDSVLKSIAQLLNPQSRLKVTEETVGELGTKLGICNSPEEVKQLTNEFLEYQKAQEKEAEDGGKDSAAVVSLENIMNDTKPASIFRKLLLILLSFPCPPLDAQRVCACVLVNICMCMFFVCNDNAVSQGTIRGNFGWESSLRQKPKARTVFQAGDNTWSKPIGLDKDSKNELGSQDDVVGVLEYTTKIPLGHKMLEFKNEQKNKQWFLTGVLVWGKIKGFNWWPGMVVAWKTKCAPVGMRRVEWFGDGMFSEVYTEGLTPFAAFTRCFCKNSFASLPVYKKAIYQILEVLAGERCGKSFPEAQGSEEKELKLMLDWAFEGFLPTGPDGFIPVDFCLSCGSTDIDVQHPLFKGGLCLKCKENFTETLYRYDDDGYQSYCTICCAGLEVILCGNPSCCRCYCKDCVNILVGPETFDKLKDVDPWSCYMCKPSQCEGNLKLRADWSVKVQDFFANNSAMEFEPHRVYPSIPADQRRPIKVLSLFDGIATGYLVLKDLGLKIERYIASEICDDSIAVGMVKHEGKIEYVNDVRTITRKHLAEWGPFDLLIGGSPCNDLSMVNPLRKGLFEGTGRLFFEFYRILTLLRPKEDDNRPFFWLFENVVFMSANDKSDICRFLECNPILIDAVKVSPAHRARYFWGNLPGMNRPVATSLDDKVTLQDCLESGRQAKFDKVRTITTKSNSIRQGKMGPLPVDMNGKEDYLWCTEMEQIFGFPKHYTDVNNMGRMQRQKVLGRSWSVPVIRHLFAPLKDYFECE</sequence>
<dbReference type="InterPro" id="IPR025766">
    <property type="entry name" value="ADD"/>
</dbReference>
<dbReference type="InterPro" id="IPR049554">
    <property type="entry name" value="DNMT3_ADD_PHD"/>
</dbReference>
<dbReference type="PANTHER" id="PTHR23068:SF53">
    <property type="entry name" value="DNA (CYTOSINE-5-)-METHYLTRANSFERASE"/>
    <property type="match status" value="1"/>
</dbReference>
<keyword evidence="4 12" id="KW-0489">Methyltransferase</keyword>
<dbReference type="PROSITE" id="PS51679">
    <property type="entry name" value="SAM_MT_C5"/>
    <property type="match status" value="1"/>
</dbReference>
<evidence type="ECO:0000256" key="6">
    <source>
        <dbReference type="ARBA" id="ARBA00022691"/>
    </source>
</evidence>
<dbReference type="InterPro" id="IPR001525">
    <property type="entry name" value="C5_MeTfrase"/>
</dbReference>
<keyword evidence="16" id="KW-1185">Reference proteome</keyword>
<dbReference type="PROSITE" id="PS00094">
    <property type="entry name" value="C5_MTASE_1"/>
    <property type="match status" value="1"/>
</dbReference>
<evidence type="ECO:0000256" key="10">
    <source>
        <dbReference type="ARBA" id="ARBA00023125"/>
    </source>
</evidence>
<dbReference type="SUPFAM" id="SSF47576">
    <property type="entry name" value="Calponin-homology domain, CH-domain"/>
    <property type="match status" value="1"/>
</dbReference>
<keyword evidence="6 12" id="KW-0949">S-adenosyl-L-methionine</keyword>
<dbReference type="FunFam" id="3.40.50.150:FF:000008">
    <property type="entry name" value="DNA (Cytosine-5)-methyltransferase 3A isoform X1"/>
    <property type="match status" value="1"/>
</dbReference>
<dbReference type="Gene3D" id="1.10.720.50">
    <property type="entry name" value="PWWP, helical domain"/>
    <property type="match status" value="1"/>
</dbReference>
<dbReference type="Gene3D" id="3.40.50.150">
    <property type="entry name" value="Vaccinia Virus protein VP39"/>
    <property type="match status" value="2"/>
</dbReference>
<evidence type="ECO:0000313" key="16">
    <source>
        <dbReference type="Proteomes" id="UP000005207"/>
    </source>
</evidence>
<evidence type="ECO:0000256" key="12">
    <source>
        <dbReference type="PROSITE-ProRule" id="PRU01016"/>
    </source>
</evidence>
<dbReference type="GO" id="GO:0008270">
    <property type="term" value="F:zinc ion binding"/>
    <property type="evidence" value="ECO:0007669"/>
    <property type="project" value="UniProtKB-KW"/>
</dbReference>
<dbReference type="GO" id="GO:0003677">
    <property type="term" value="F:DNA binding"/>
    <property type="evidence" value="ECO:0007669"/>
    <property type="project" value="UniProtKB-KW"/>
</dbReference>
<feature type="active site" evidence="12">
    <location>
        <position position="1063"/>
    </location>
</feature>
<comment type="similarity">
    <text evidence="12">Belongs to the class I-like SAM-binding methyltransferase superfamily. C5-methyltransferase family.</text>
</comment>
<evidence type="ECO:0000256" key="2">
    <source>
        <dbReference type="ARBA" id="ARBA00011975"/>
    </source>
</evidence>
<feature type="domain" description="PWWP" evidence="13">
    <location>
        <begin position="721"/>
        <end position="776"/>
    </location>
</feature>
<dbReference type="SUPFAM" id="SSF63748">
    <property type="entry name" value="Tudor/PWWP/MBT"/>
    <property type="match status" value="1"/>
</dbReference>
<evidence type="ECO:0000256" key="11">
    <source>
        <dbReference type="ARBA" id="ARBA00023242"/>
    </source>
</evidence>
<reference evidence="16" key="1">
    <citation type="submission" date="2012-01" db="EMBL/GenBank/DDBJ databases">
        <title>The Genome Sequence of Oreochromis niloticus (Nile Tilapia).</title>
        <authorList>
            <consortium name="Broad Institute Genome Assembly Team"/>
            <consortium name="Broad Institute Sequencing Platform"/>
            <person name="Di Palma F."/>
            <person name="Johnson J."/>
            <person name="Lander E.S."/>
            <person name="Lindblad-Toh K."/>
        </authorList>
    </citation>
    <scope>NUCLEOTIDE SEQUENCE [LARGE SCALE GENOMIC DNA]</scope>
</reference>
<dbReference type="SUPFAM" id="SSF53335">
    <property type="entry name" value="S-adenosyl-L-methionine-dependent methyltransferases"/>
    <property type="match status" value="1"/>
</dbReference>
<proteinExistence type="inferred from homology"/>
<accession>A0A669C819</accession>
<dbReference type="InterPro" id="IPR050390">
    <property type="entry name" value="C5-Methyltransferase"/>
</dbReference>
<evidence type="ECO:0000256" key="1">
    <source>
        <dbReference type="ARBA" id="ARBA00004123"/>
    </source>
</evidence>
<dbReference type="InterPro" id="IPR018117">
    <property type="entry name" value="C5_DNA_meth_AS"/>
</dbReference>
<gene>
    <name evidence="15" type="primary">dnmt3ba</name>
</gene>
<dbReference type="Pfam" id="PF17980">
    <property type="entry name" value="ADD_DNMT3"/>
    <property type="match status" value="1"/>
</dbReference>
<dbReference type="GO" id="GO:0000122">
    <property type="term" value="P:negative regulation of transcription by RNA polymerase II"/>
    <property type="evidence" value="ECO:0007669"/>
    <property type="project" value="TreeGrafter"/>
</dbReference>
<reference evidence="15" key="2">
    <citation type="submission" date="2025-08" db="UniProtKB">
        <authorList>
            <consortium name="Ensembl"/>
        </authorList>
    </citation>
    <scope>IDENTIFICATION</scope>
</reference>
<dbReference type="PROSITE" id="PS50812">
    <property type="entry name" value="PWWP"/>
    <property type="match status" value="1"/>
</dbReference>
<dbReference type="GO" id="GO:0032259">
    <property type="term" value="P:methylation"/>
    <property type="evidence" value="ECO:0007669"/>
    <property type="project" value="UniProtKB-KW"/>
</dbReference>
<dbReference type="GO" id="GO:0051718">
    <property type="term" value="F:DNA (cytosine-5-)-methyltransferase activity, acting on CpG substrates"/>
    <property type="evidence" value="ECO:0007669"/>
    <property type="project" value="TreeGrafter"/>
</dbReference>
<dbReference type="InterPro" id="IPR040552">
    <property type="entry name" value="DNMT3_ADD_GATA1-like"/>
</dbReference>
<dbReference type="PANTHER" id="PTHR23068">
    <property type="entry name" value="DNA CYTOSINE-5- -METHYLTRANSFERASE 3-RELATED"/>
    <property type="match status" value="1"/>
</dbReference>
<dbReference type="Pfam" id="PF00145">
    <property type="entry name" value="DNA_methylase"/>
    <property type="match status" value="1"/>
</dbReference>
<reference evidence="15" key="3">
    <citation type="submission" date="2025-09" db="UniProtKB">
        <authorList>
            <consortium name="Ensembl"/>
        </authorList>
    </citation>
    <scope>IDENTIFICATION</scope>
</reference>
<dbReference type="FunFam" id="3.40.50.150:FF:000011">
    <property type="entry name" value="DNA methyltransferase 3 alpha"/>
    <property type="match status" value="1"/>
</dbReference>
<organism evidence="15 16">
    <name type="scientific">Oreochromis niloticus</name>
    <name type="common">Nile tilapia</name>
    <name type="synonym">Tilapia nilotica</name>
    <dbReference type="NCBI Taxonomy" id="8128"/>
    <lineage>
        <taxon>Eukaryota</taxon>
        <taxon>Metazoa</taxon>
        <taxon>Chordata</taxon>
        <taxon>Craniata</taxon>
        <taxon>Vertebrata</taxon>
        <taxon>Euteleostomi</taxon>
        <taxon>Actinopterygii</taxon>
        <taxon>Neopterygii</taxon>
        <taxon>Teleostei</taxon>
        <taxon>Neoteleostei</taxon>
        <taxon>Acanthomorphata</taxon>
        <taxon>Ovalentaria</taxon>
        <taxon>Cichlomorphae</taxon>
        <taxon>Cichliformes</taxon>
        <taxon>Cichlidae</taxon>
        <taxon>African cichlids</taxon>
        <taxon>Pseudocrenilabrinae</taxon>
        <taxon>Oreochromini</taxon>
        <taxon>Oreochromis</taxon>
    </lineage>
</organism>
<dbReference type="EC" id="2.1.1.37" evidence="2"/>
<evidence type="ECO:0000256" key="4">
    <source>
        <dbReference type="ARBA" id="ARBA00022603"/>
    </source>
</evidence>
<keyword evidence="3" id="KW-0678">Repressor</keyword>
<dbReference type="Gene3D" id="2.30.30.140">
    <property type="match status" value="1"/>
</dbReference>
<dbReference type="Pfam" id="PF21255">
    <property type="entry name" value="DNMT3_ADD_GATA1-like"/>
    <property type="match status" value="1"/>
</dbReference>
<dbReference type="PROSITE" id="PS51533">
    <property type="entry name" value="ADD"/>
    <property type="match status" value="1"/>
</dbReference>
<dbReference type="Ensembl" id="ENSONIT00000033679.1">
    <property type="protein sequence ID" value="ENSONIP00000042767.1"/>
    <property type="gene ID" value="ENSONIG00000016781.2"/>
</dbReference>
<dbReference type="GO" id="GO:0005634">
    <property type="term" value="C:nucleus"/>
    <property type="evidence" value="ECO:0007669"/>
    <property type="project" value="UniProtKB-SubCell"/>
</dbReference>
<comment type="subcellular location">
    <subcellularLocation>
        <location evidence="1">Nucleus</location>
    </subcellularLocation>
</comment>
<dbReference type="Proteomes" id="UP000005207">
    <property type="component" value="Linkage group LG20"/>
</dbReference>
<evidence type="ECO:0000259" key="13">
    <source>
        <dbReference type="PROSITE" id="PS50812"/>
    </source>
</evidence>
<evidence type="ECO:0000256" key="9">
    <source>
        <dbReference type="ARBA" id="ARBA00022833"/>
    </source>
</evidence>
<evidence type="ECO:0000256" key="7">
    <source>
        <dbReference type="ARBA" id="ARBA00022723"/>
    </source>
</evidence>
<dbReference type="AlphaFoldDB" id="A0A669C819"/>
<evidence type="ECO:0000256" key="3">
    <source>
        <dbReference type="ARBA" id="ARBA00022491"/>
    </source>
</evidence>
<protein>
    <recommendedName>
        <fullName evidence="2">DNA (cytosine-5-)-methyltransferase</fullName>
        <ecNumber evidence="2">2.1.1.37</ecNumber>
    </recommendedName>
</protein>
<evidence type="ECO:0000313" key="15">
    <source>
        <dbReference type="Ensembl" id="ENSONIP00000042767.1"/>
    </source>
</evidence>
<keyword evidence="5 12" id="KW-0808">Transferase</keyword>
<evidence type="ECO:0000256" key="8">
    <source>
        <dbReference type="ARBA" id="ARBA00022771"/>
    </source>
</evidence>
<feature type="domain" description="PHD-type" evidence="14">
    <location>
        <begin position="835"/>
        <end position="967"/>
    </location>
</feature>
<keyword evidence="10" id="KW-0238">DNA-binding</keyword>
<dbReference type="SMART" id="SM00293">
    <property type="entry name" value="PWWP"/>
    <property type="match status" value="1"/>
</dbReference>
<dbReference type="Pfam" id="PF00855">
    <property type="entry name" value="PWWP"/>
    <property type="match status" value="1"/>
</dbReference>
<name>A0A669C819_ORENI</name>
<dbReference type="InterPro" id="IPR036872">
    <property type="entry name" value="CH_dom_sf"/>
</dbReference>
<evidence type="ECO:0000256" key="5">
    <source>
        <dbReference type="ARBA" id="ARBA00022679"/>
    </source>
</evidence>